<name>A0A4R4ZHU9_9ACTN</name>
<dbReference type="SUPFAM" id="SSF54427">
    <property type="entry name" value="NTF2-like"/>
    <property type="match status" value="1"/>
</dbReference>
<dbReference type="OrthoDB" id="9124628at2"/>
<feature type="domain" description="SnoaL-like" evidence="1">
    <location>
        <begin position="7"/>
        <end position="88"/>
    </location>
</feature>
<dbReference type="InterPro" id="IPR032710">
    <property type="entry name" value="NTF2-like_dom_sf"/>
</dbReference>
<dbReference type="AlphaFoldDB" id="A0A4R4ZHU9"/>
<comment type="caution">
    <text evidence="2">The sequence shown here is derived from an EMBL/GenBank/DDBJ whole genome shotgun (WGS) entry which is preliminary data.</text>
</comment>
<dbReference type="InterPro" id="IPR037401">
    <property type="entry name" value="SnoaL-like"/>
</dbReference>
<keyword evidence="3" id="KW-1185">Reference proteome</keyword>
<gene>
    <name evidence="2" type="ORF">E1286_00780</name>
</gene>
<evidence type="ECO:0000313" key="3">
    <source>
        <dbReference type="Proteomes" id="UP000295302"/>
    </source>
</evidence>
<dbReference type="Proteomes" id="UP000295302">
    <property type="component" value="Unassembled WGS sequence"/>
</dbReference>
<evidence type="ECO:0000259" key="1">
    <source>
        <dbReference type="Pfam" id="PF12680"/>
    </source>
</evidence>
<evidence type="ECO:0000313" key="2">
    <source>
        <dbReference type="EMBL" id="TDD57284.1"/>
    </source>
</evidence>
<dbReference type="Pfam" id="PF12680">
    <property type="entry name" value="SnoaL_2"/>
    <property type="match status" value="1"/>
</dbReference>
<organism evidence="2 3">
    <name type="scientific">Nonomuraea terrae</name>
    <dbReference type="NCBI Taxonomy" id="2530383"/>
    <lineage>
        <taxon>Bacteria</taxon>
        <taxon>Bacillati</taxon>
        <taxon>Actinomycetota</taxon>
        <taxon>Actinomycetes</taxon>
        <taxon>Streptosporangiales</taxon>
        <taxon>Streptosporangiaceae</taxon>
        <taxon>Nonomuraea</taxon>
    </lineage>
</organism>
<dbReference type="Gene3D" id="3.10.450.50">
    <property type="match status" value="1"/>
</dbReference>
<sequence length="127" mass="13220">MTAVSRNLNAAFAAGNAEAAARLFSAGAVFEDLTLRTTIQGRAAIGRYLGRALRELPYGTGASVRHVVGGEQGGGYEWKADGHTVPRGVVALELGKAGEITRLTTTWDGGLMDEGVLSSPAALSFDR</sequence>
<accession>A0A4R4ZHU9</accession>
<proteinExistence type="predicted"/>
<dbReference type="EMBL" id="SMKQ01000001">
    <property type="protein sequence ID" value="TDD57284.1"/>
    <property type="molecule type" value="Genomic_DNA"/>
</dbReference>
<reference evidence="2 3" key="1">
    <citation type="submission" date="2019-03" db="EMBL/GenBank/DDBJ databases">
        <title>Draft genome sequences of novel Actinobacteria.</title>
        <authorList>
            <person name="Sahin N."/>
            <person name="Ay H."/>
            <person name="Saygin H."/>
        </authorList>
    </citation>
    <scope>NUCLEOTIDE SEQUENCE [LARGE SCALE GENOMIC DNA]</scope>
    <source>
        <strain evidence="2 3">CH32</strain>
    </source>
</reference>
<protein>
    <recommendedName>
        <fullName evidence="1">SnoaL-like domain-containing protein</fullName>
    </recommendedName>
</protein>